<evidence type="ECO:0000259" key="1">
    <source>
        <dbReference type="PROSITE" id="PS51819"/>
    </source>
</evidence>
<keyword evidence="3" id="KW-1185">Reference proteome</keyword>
<proteinExistence type="predicted"/>
<dbReference type="Pfam" id="PF22658">
    <property type="entry name" value="YycE-like_N"/>
    <property type="match status" value="1"/>
</dbReference>
<evidence type="ECO:0000313" key="2">
    <source>
        <dbReference type="EMBL" id="GAA2229030.1"/>
    </source>
</evidence>
<dbReference type="InterPro" id="IPR029068">
    <property type="entry name" value="Glyas_Bleomycin-R_OHBP_Dase"/>
</dbReference>
<dbReference type="InterPro" id="IPR037523">
    <property type="entry name" value="VOC_core"/>
</dbReference>
<name>A0ABP5Q8R8_9ACTN</name>
<protein>
    <submittedName>
        <fullName evidence="2">VOC family protein</fullName>
    </submittedName>
</protein>
<accession>A0ABP5Q8R8</accession>
<organism evidence="2 3">
    <name type="scientific">Kitasatospora cystarginea</name>
    <dbReference type="NCBI Taxonomy" id="58350"/>
    <lineage>
        <taxon>Bacteria</taxon>
        <taxon>Bacillati</taxon>
        <taxon>Actinomycetota</taxon>
        <taxon>Actinomycetes</taxon>
        <taxon>Kitasatosporales</taxon>
        <taxon>Streptomycetaceae</taxon>
        <taxon>Kitasatospora</taxon>
    </lineage>
</organism>
<dbReference type="Pfam" id="PF22659">
    <property type="entry name" value="YycE-like_C"/>
    <property type="match status" value="1"/>
</dbReference>
<comment type="caution">
    <text evidence="2">The sequence shown here is derived from an EMBL/GenBank/DDBJ whole genome shotgun (WGS) entry which is preliminary data.</text>
</comment>
<dbReference type="Proteomes" id="UP001500305">
    <property type="component" value="Unassembled WGS sequence"/>
</dbReference>
<gene>
    <name evidence="2" type="ORF">GCM10010430_06100</name>
</gene>
<sequence length="147" mass="16089">MADVIEPQLDIRIARPVLDLDASEDFYVRGLGLDLLCRIAGRPEAGERDLLMVGPADGFWHLELTASSADPVRPTPTPEDLLVVYLGRPVPEEAVARAVRHGGTVVPSHNPYWDRCGVTLADPDGYRVVLTDRTWRSVTSDRTATGS</sequence>
<evidence type="ECO:0000313" key="3">
    <source>
        <dbReference type="Proteomes" id="UP001500305"/>
    </source>
</evidence>
<dbReference type="EMBL" id="BAAATR010000002">
    <property type="protein sequence ID" value="GAA2229030.1"/>
    <property type="molecule type" value="Genomic_DNA"/>
</dbReference>
<dbReference type="InterPro" id="IPR058997">
    <property type="entry name" value="YycE-like_C"/>
</dbReference>
<dbReference type="PROSITE" id="PS51819">
    <property type="entry name" value="VOC"/>
    <property type="match status" value="1"/>
</dbReference>
<dbReference type="Gene3D" id="3.10.180.10">
    <property type="entry name" value="2,3-Dihydroxybiphenyl 1,2-Dioxygenase, domain 1"/>
    <property type="match status" value="1"/>
</dbReference>
<reference evidence="3" key="1">
    <citation type="journal article" date="2019" name="Int. J. Syst. Evol. Microbiol.">
        <title>The Global Catalogue of Microorganisms (GCM) 10K type strain sequencing project: providing services to taxonomists for standard genome sequencing and annotation.</title>
        <authorList>
            <consortium name="The Broad Institute Genomics Platform"/>
            <consortium name="The Broad Institute Genome Sequencing Center for Infectious Disease"/>
            <person name="Wu L."/>
            <person name="Ma J."/>
        </authorList>
    </citation>
    <scope>NUCLEOTIDE SEQUENCE [LARGE SCALE GENOMIC DNA]</scope>
    <source>
        <strain evidence="3">JCM 7356</strain>
    </source>
</reference>
<dbReference type="InterPro" id="IPR058998">
    <property type="entry name" value="YycE-like_N"/>
</dbReference>
<feature type="domain" description="VOC" evidence="1">
    <location>
        <begin position="8"/>
        <end position="133"/>
    </location>
</feature>
<dbReference type="SUPFAM" id="SSF54593">
    <property type="entry name" value="Glyoxalase/Bleomycin resistance protein/Dihydroxybiphenyl dioxygenase"/>
    <property type="match status" value="1"/>
</dbReference>
<dbReference type="CDD" id="cd06587">
    <property type="entry name" value="VOC"/>
    <property type="match status" value="1"/>
</dbReference>